<name>A0ABN8FF53_9BACL</name>
<organism evidence="1 2">
    <name type="scientific">Paenibacillus pseudetheri</name>
    <dbReference type="NCBI Taxonomy" id="2897682"/>
    <lineage>
        <taxon>Bacteria</taxon>
        <taxon>Bacillati</taxon>
        <taxon>Bacillota</taxon>
        <taxon>Bacilli</taxon>
        <taxon>Bacillales</taxon>
        <taxon>Paenibacillaceae</taxon>
        <taxon>Paenibacillus</taxon>
    </lineage>
</organism>
<sequence>MANFRGVYRKRKIHRMIKSKYQKNRAKIPIIIVSDKIDTDIDSNTFRN</sequence>
<accession>A0ABN8FF53</accession>
<dbReference type="Proteomes" id="UP000838749">
    <property type="component" value="Unassembled WGS sequence"/>
</dbReference>
<keyword evidence="2" id="KW-1185">Reference proteome</keyword>
<evidence type="ECO:0000313" key="2">
    <source>
        <dbReference type="Proteomes" id="UP000838749"/>
    </source>
</evidence>
<evidence type="ECO:0000313" key="1">
    <source>
        <dbReference type="EMBL" id="CAH1056678.1"/>
    </source>
</evidence>
<protein>
    <submittedName>
        <fullName evidence="1">Uncharacterized protein</fullName>
    </submittedName>
</protein>
<dbReference type="EMBL" id="CAKMAB010000013">
    <property type="protein sequence ID" value="CAH1056678.1"/>
    <property type="molecule type" value="Genomic_DNA"/>
</dbReference>
<proteinExistence type="predicted"/>
<comment type="caution">
    <text evidence="1">The sequence shown here is derived from an EMBL/GenBank/DDBJ whole genome shotgun (WGS) entry which is preliminary data.</text>
</comment>
<reference evidence="1" key="1">
    <citation type="submission" date="2021-12" db="EMBL/GenBank/DDBJ databases">
        <authorList>
            <person name="Criscuolo A."/>
        </authorList>
    </citation>
    <scope>NUCLEOTIDE SEQUENCE</scope>
    <source>
        <strain evidence="1">CIP111894</strain>
    </source>
</reference>
<gene>
    <name evidence="1" type="ORF">PAECIP111894_02831</name>
</gene>